<evidence type="ECO:0000313" key="1">
    <source>
        <dbReference type="EMBL" id="KAK2863088.1"/>
    </source>
</evidence>
<dbReference type="EMBL" id="JAUPFM010000001">
    <property type="protein sequence ID" value="KAK2863088.1"/>
    <property type="molecule type" value="Genomic_DNA"/>
</dbReference>
<dbReference type="Proteomes" id="UP001187415">
    <property type="component" value="Unassembled WGS sequence"/>
</dbReference>
<organism evidence="1 2">
    <name type="scientific">Channa striata</name>
    <name type="common">Snakehead murrel</name>
    <name type="synonym">Ophicephalus striatus</name>
    <dbReference type="NCBI Taxonomy" id="64152"/>
    <lineage>
        <taxon>Eukaryota</taxon>
        <taxon>Metazoa</taxon>
        <taxon>Chordata</taxon>
        <taxon>Craniata</taxon>
        <taxon>Vertebrata</taxon>
        <taxon>Euteleostomi</taxon>
        <taxon>Actinopterygii</taxon>
        <taxon>Neopterygii</taxon>
        <taxon>Teleostei</taxon>
        <taxon>Neoteleostei</taxon>
        <taxon>Acanthomorphata</taxon>
        <taxon>Anabantaria</taxon>
        <taxon>Anabantiformes</taxon>
        <taxon>Channoidei</taxon>
        <taxon>Channidae</taxon>
        <taxon>Channa</taxon>
    </lineage>
</organism>
<comment type="caution">
    <text evidence="1">The sequence shown here is derived from an EMBL/GenBank/DDBJ whole genome shotgun (WGS) entry which is preliminary data.</text>
</comment>
<reference evidence="1" key="1">
    <citation type="submission" date="2023-07" db="EMBL/GenBank/DDBJ databases">
        <title>Chromosome-level Genome Assembly of Striped Snakehead (Channa striata).</title>
        <authorList>
            <person name="Liu H."/>
        </authorList>
    </citation>
    <scope>NUCLEOTIDE SEQUENCE</scope>
    <source>
        <strain evidence="1">Gz</strain>
        <tissue evidence="1">Muscle</tissue>
    </source>
</reference>
<gene>
    <name evidence="1" type="ORF">Q5P01_002621</name>
</gene>
<keyword evidence="2" id="KW-1185">Reference proteome</keyword>
<accession>A0AA88T6D6</accession>
<name>A0AA88T6D6_CHASR</name>
<dbReference type="AlphaFoldDB" id="A0AA88T6D6"/>
<protein>
    <submittedName>
        <fullName evidence="1">Uncharacterized protein</fullName>
    </submittedName>
</protein>
<proteinExistence type="predicted"/>
<evidence type="ECO:0000313" key="2">
    <source>
        <dbReference type="Proteomes" id="UP001187415"/>
    </source>
</evidence>
<sequence>MSTVRLMEDKGEMAQLVTSKAKLGSLAVSCYNKCGQTSPPTSHVGPEGETTRPCEWQNVRLPFFWHLDHPSGSALASDAGRTAGDVIGRRATHGGDRIRQIALSTARGKAHFTNPNLIPSQSRISTDVVLSSVLLKCPLGLGEQPLDQSKPFSKQPFRPDGHISLRTLSIKSAVLFA</sequence>